<evidence type="ECO:0000313" key="2">
    <source>
        <dbReference type="Proteomes" id="UP000646484"/>
    </source>
</evidence>
<dbReference type="Gene3D" id="1.10.1200.10">
    <property type="entry name" value="ACP-like"/>
    <property type="match status" value="1"/>
</dbReference>
<dbReference type="EMBL" id="JACOOH010000007">
    <property type="protein sequence ID" value="MBC5622742.1"/>
    <property type="molecule type" value="Genomic_DNA"/>
</dbReference>
<comment type="caution">
    <text evidence="1">The sequence shown here is derived from an EMBL/GenBank/DDBJ whole genome shotgun (WGS) entry which is preliminary data.</text>
</comment>
<dbReference type="InterPro" id="IPR036736">
    <property type="entry name" value="ACP-like_sf"/>
</dbReference>
<keyword evidence="2" id="KW-1185">Reference proteome</keyword>
<accession>A0ABR7D468</accession>
<protein>
    <submittedName>
        <fullName evidence="1">Acyl carrier protein</fullName>
    </submittedName>
</protein>
<name>A0ABR7D468_9BACT</name>
<evidence type="ECO:0000313" key="1">
    <source>
        <dbReference type="EMBL" id="MBC5622742.1"/>
    </source>
</evidence>
<proteinExistence type="predicted"/>
<organism evidence="1 2">
    <name type="scientific">Butyricimonas hominis</name>
    <dbReference type="NCBI Taxonomy" id="2763032"/>
    <lineage>
        <taxon>Bacteria</taxon>
        <taxon>Pseudomonadati</taxon>
        <taxon>Bacteroidota</taxon>
        <taxon>Bacteroidia</taxon>
        <taxon>Bacteroidales</taxon>
        <taxon>Odoribacteraceae</taxon>
        <taxon>Butyricimonas</taxon>
    </lineage>
</organism>
<reference evidence="1 2" key="1">
    <citation type="submission" date="2020-08" db="EMBL/GenBank/DDBJ databases">
        <title>Genome public.</title>
        <authorList>
            <person name="Liu C."/>
            <person name="Sun Q."/>
        </authorList>
    </citation>
    <scope>NUCLEOTIDE SEQUENCE [LARGE SCALE GENOMIC DNA]</scope>
    <source>
        <strain evidence="1 2">NSJ-56</strain>
    </source>
</reference>
<sequence length="79" mass="9215">MIMEQKYNKVFTEVFGVAENVLNDDFSKDSVKEWDSVHQLNVIALLEETFDIMFEPEDIMGFTSYKTGKEILRVYGVEI</sequence>
<dbReference type="SUPFAM" id="SSF47336">
    <property type="entry name" value="ACP-like"/>
    <property type="match status" value="1"/>
</dbReference>
<dbReference type="Proteomes" id="UP000646484">
    <property type="component" value="Unassembled WGS sequence"/>
</dbReference>
<gene>
    <name evidence="1" type="ORF">H8S64_16740</name>
</gene>